<proteinExistence type="predicted"/>
<dbReference type="AlphaFoldDB" id="A0A914DCA0"/>
<evidence type="ECO:0000313" key="2">
    <source>
        <dbReference type="WBParaSite" id="ACRNAN_scaffold2243.g27004.t1"/>
    </source>
</evidence>
<keyword evidence="1" id="KW-1185">Reference proteome</keyword>
<reference evidence="2" key="1">
    <citation type="submission" date="2022-11" db="UniProtKB">
        <authorList>
            <consortium name="WormBaseParasite"/>
        </authorList>
    </citation>
    <scope>IDENTIFICATION</scope>
</reference>
<dbReference type="WBParaSite" id="ACRNAN_scaffold2243.g27004.t1">
    <property type="protein sequence ID" value="ACRNAN_scaffold2243.g27004.t1"/>
    <property type="gene ID" value="ACRNAN_scaffold2243.g27004"/>
</dbReference>
<dbReference type="Proteomes" id="UP000887540">
    <property type="component" value="Unplaced"/>
</dbReference>
<accession>A0A914DCA0</accession>
<organism evidence="1 2">
    <name type="scientific">Acrobeloides nanus</name>
    <dbReference type="NCBI Taxonomy" id="290746"/>
    <lineage>
        <taxon>Eukaryota</taxon>
        <taxon>Metazoa</taxon>
        <taxon>Ecdysozoa</taxon>
        <taxon>Nematoda</taxon>
        <taxon>Chromadorea</taxon>
        <taxon>Rhabditida</taxon>
        <taxon>Tylenchina</taxon>
        <taxon>Cephalobomorpha</taxon>
        <taxon>Cephaloboidea</taxon>
        <taxon>Cephalobidae</taxon>
        <taxon>Acrobeloides</taxon>
    </lineage>
</organism>
<protein>
    <submittedName>
        <fullName evidence="2">Uncharacterized protein</fullName>
    </submittedName>
</protein>
<evidence type="ECO:0000313" key="1">
    <source>
        <dbReference type="Proteomes" id="UP000887540"/>
    </source>
</evidence>
<name>A0A914DCA0_9BILA</name>
<sequence length="73" mass="8969">MMNPFIRQEYCRRVNENRAKGFPLRHPKYDTKAYKQKISRQRQPENDVHLEKQILNQEAHSNFMTRLFGCFRK</sequence>